<dbReference type="UniPathway" id="UPA00035">
    <property type="reaction ID" value="UER00043"/>
</dbReference>
<dbReference type="Gene3D" id="3.20.20.70">
    <property type="entry name" value="Aldolase class I"/>
    <property type="match status" value="1"/>
</dbReference>
<comment type="caution">
    <text evidence="10">The sequence shown here is derived from an EMBL/GenBank/DDBJ whole genome shotgun (WGS) entry which is preliminary data.</text>
</comment>
<gene>
    <name evidence="10" type="ORF">DFJ69_5472</name>
</gene>
<keyword evidence="5" id="KW-0210">Decarboxylase</keyword>
<keyword evidence="7" id="KW-0057">Aromatic amino acid biosynthesis</keyword>
<dbReference type="GO" id="GO:0004425">
    <property type="term" value="F:indole-3-glycerol-phosphate synthase activity"/>
    <property type="evidence" value="ECO:0007669"/>
    <property type="project" value="UniProtKB-EC"/>
</dbReference>
<keyword evidence="6" id="KW-0822">Tryptophan biosynthesis</keyword>
<sequence length="238" mass="25074">MASSFVDTLTGARRPVIMELKPRSADGEDLFRGRSPAEIVARYEAAGAPCLSVVTGRWFGGDADLLAEVVGRTDLPVLQKDFITNAGKLRAASDLGASAVLLTAALLPGAALARLAERALALGLTPFIEVADLAEVEALPSCEGCVVAVNNKDIRVRERGDADLDRSRRLLPAVRRTGTPCPVSASGIDDPRVAAGLLNAGYAGLLVGTRLLRADRLESWCEELDDLRPAPPAPRRAG</sequence>
<organism evidence="10 11">
    <name type="scientific">Thermomonospora umbrina</name>
    <dbReference type="NCBI Taxonomy" id="111806"/>
    <lineage>
        <taxon>Bacteria</taxon>
        <taxon>Bacillati</taxon>
        <taxon>Actinomycetota</taxon>
        <taxon>Actinomycetes</taxon>
        <taxon>Streptosporangiales</taxon>
        <taxon>Thermomonosporaceae</taxon>
        <taxon>Thermomonospora</taxon>
    </lineage>
</organism>
<dbReference type="Pfam" id="PF00218">
    <property type="entry name" value="IGPS"/>
    <property type="match status" value="1"/>
</dbReference>
<keyword evidence="8" id="KW-0456">Lyase</keyword>
<keyword evidence="4" id="KW-0028">Amino-acid biosynthesis</keyword>
<protein>
    <recommendedName>
        <fullName evidence="3">indole-3-glycerol-phosphate synthase</fullName>
        <ecNumber evidence="3">4.1.1.48</ecNumber>
    </recommendedName>
</protein>
<evidence type="ECO:0000256" key="7">
    <source>
        <dbReference type="ARBA" id="ARBA00023141"/>
    </source>
</evidence>
<evidence type="ECO:0000256" key="6">
    <source>
        <dbReference type="ARBA" id="ARBA00022822"/>
    </source>
</evidence>
<comment type="pathway">
    <text evidence="2">Amino-acid biosynthesis; L-tryptophan biosynthesis; L-tryptophan from chorismate: step 4/5.</text>
</comment>
<evidence type="ECO:0000256" key="3">
    <source>
        <dbReference type="ARBA" id="ARBA00012362"/>
    </source>
</evidence>
<feature type="domain" description="Indole-3-glycerol phosphate synthase" evidence="9">
    <location>
        <begin position="4"/>
        <end position="222"/>
    </location>
</feature>
<evidence type="ECO:0000313" key="10">
    <source>
        <dbReference type="EMBL" id="REE99953.1"/>
    </source>
</evidence>
<dbReference type="InterPro" id="IPR045186">
    <property type="entry name" value="Indole-3-glycerol_P_synth"/>
</dbReference>
<dbReference type="RefSeq" id="WP_116025167.1">
    <property type="nucleotide sequence ID" value="NZ_QTTT01000001.1"/>
</dbReference>
<comment type="catalytic activity">
    <reaction evidence="1">
        <text>1-(2-carboxyphenylamino)-1-deoxy-D-ribulose 5-phosphate + H(+) = (1S,2R)-1-C-(indol-3-yl)glycerol 3-phosphate + CO2 + H2O</text>
        <dbReference type="Rhea" id="RHEA:23476"/>
        <dbReference type="ChEBI" id="CHEBI:15377"/>
        <dbReference type="ChEBI" id="CHEBI:15378"/>
        <dbReference type="ChEBI" id="CHEBI:16526"/>
        <dbReference type="ChEBI" id="CHEBI:58613"/>
        <dbReference type="ChEBI" id="CHEBI:58866"/>
        <dbReference type="EC" id="4.1.1.48"/>
    </reaction>
</comment>
<dbReference type="InterPro" id="IPR013785">
    <property type="entry name" value="Aldolase_TIM"/>
</dbReference>
<evidence type="ECO:0000259" key="9">
    <source>
        <dbReference type="Pfam" id="PF00218"/>
    </source>
</evidence>
<evidence type="ECO:0000256" key="2">
    <source>
        <dbReference type="ARBA" id="ARBA00004696"/>
    </source>
</evidence>
<proteinExistence type="predicted"/>
<evidence type="ECO:0000256" key="5">
    <source>
        <dbReference type="ARBA" id="ARBA00022793"/>
    </source>
</evidence>
<evidence type="ECO:0000256" key="1">
    <source>
        <dbReference type="ARBA" id="ARBA00001633"/>
    </source>
</evidence>
<evidence type="ECO:0000256" key="8">
    <source>
        <dbReference type="ARBA" id="ARBA00023239"/>
    </source>
</evidence>
<dbReference type="EC" id="4.1.1.48" evidence="3"/>
<dbReference type="PANTHER" id="PTHR22854:SF2">
    <property type="entry name" value="INDOLE-3-GLYCEROL-PHOSPHATE SYNTHASE"/>
    <property type="match status" value="1"/>
</dbReference>
<dbReference type="InterPro" id="IPR011060">
    <property type="entry name" value="RibuloseP-bd_barrel"/>
</dbReference>
<dbReference type="GO" id="GO:0000162">
    <property type="term" value="P:L-tryptophan biosynthetic process"/>
    <property type="evidence" value="ECO:0007669"/>
    <property type="project" value="UniProtKB-UniPathway"/>
</dbReference>
<dbReference type="AlphaFoldDB" id="A0A3D9T0U3"/>
<accession>A0A3D9T0U3</accession>
<reference evidence="10 11" key="1">
    <citation type="submission" date="2018-08" db="EMBL/GenBank/DDBJ databases">
        <title>Sequencing the genomes of 1000 actinobacteria strains.</title>
        <authorList>
            <person name="Klenk H.-P."/>
        </authorList>
    </citation>
    <scope>NUCLEOTIDE SEQUENCE [LARGE SCALE GENOMIC DNA]</scope>
    <source>
        <strain evidence="10 11">DSM 43927</strain>
    </source>
</reference>
<keyword evidence="11" id="KW-1185">Reference proteome</keyword>
<dbReference type="Proteomes" id="UP000256661">
    <property type="component" value="Unassembled WGS sequence"/>
</dbReference>
<dbReference type="EMBL" id="QTTT01000001">
    <property type="protein sequence ID" value="REE99953.1"/>
    <property type="molecule type" value="Genomic_DNA"/>
</dbReference>
<dbReference type="SUPFAM" id="SSF51366">
    <property type="entry name" value="Ribulose-phoshate binding barrel"/>
    <property type="match status" value="1"/>
</dbReference>
<evidence type="ECO:0000256" key="4">
    <source>
        <dbReference type="ARBA" id="ARBA00022605"/>
    </source>
</evidence>
<dbReference type="PANTHER" id="PTHR22854">
    <property type="entry name" value="TRYPTOPHAN BIOSYNTHESIS PROTEIN"/>
    <property type="match status" value="1"/>
</dbReference>
<dbReference type="GO" id="GO:0004640">
    <property type="term" value="F:phosphoribosylanthranilate isomerase activity"/>
    <property type="evidence" value="ECO:0007669"/>
    <property type="project" value="TreeGrafter"/>
</dbReference>
<dbReference type="OrthoDB" id="7845323at2"/>
<dbReference type="InterPro" id="IPR013798">
    <property type="entry name" value="Indole-3-glycerol_P_synth_dom"/>
</dbReference>
<evidence type="ECO:0000313" key="11">
    <source>
        <dbReference type="Proteomes" id="UP000256661"/>
    </source>
</evidence>
<name>A0A3D9T0U3_9ACTN</name>